<keyword evidence="2" id="KW-1185">Reference proteome</keyword>
<dbReference type="AlphaFoldDB" id="A0A6G9YCK8"/>
<evidence type="ECO:0000313" key="1">
    <source>
        <dbReference type="EMBL" id="QIS10908.1"/>
    </source>
</evidence>
<protein>
    <submittedName>
        <fullName evidence="1">Uncharacterized protein</fullName>
    </submittedName>
</protein>
<reference evidence="1 2" key="1">
    <citation type="journal article" date="2019" name="ACS Chem. Biol.">
        <title>Identification and Mobilization of a Cryptic Antibiotic Biosynthesis Gene Locus from a Human-Pathogenic Nocardia Isolate.</title>
        <authorList>
            <person name="Herisse M."/>
            <person name="Ishida K."/>
            <person name="Porter J.L."/>
            <person name="Howden B."/>
            <person name="Hertweck C."/>
            <person name="Stinear T.P."/>
            <person name="Pidot S.J."/>
        </authorList>
    </citation>
    <scope>NUCLEOTIDE SEQUENCE [LARGE SCALE GENOMIC DNA]</scope>
    <source>
        <strain evidence="1 2">AUSMDU00012717</strain>
    </source>
</reference>
<dbReference type="KEGG" id="nah:F5544_15120"/>
<dbReference type="EMBL" id="CP046172">
    <property type="protein sequence ID" value="QIS10908.1"/>
    <property type="molecule type" value="Genomic_DNA"/>
</dbReference>
<proteinExistence type="predicted"/>
<evidence type="ECO:0000313" key="2">
    <source>
        <dbReference type="Proteomes" id="UP000503540"/>
    </source>
</evidence>
<gene>
    <name evidence="1" type="ORF">F5544_15120</name>
</gene>
<organism evidence="1 2">
    <name type="scientific">Nocardia arthritidis</name>
    <dbReference type="NCBI Taxonomy" id="228602"/>
    <lineage>
        <taxon>Bacteria</taxon>
        <taxon>Bacillati</taxon>
        <taxon>Actinomycetota</taxon>
        <taxon>Actinomycetes</taxon>
        <taxon>Mycobacteriales</taxon>
        <taxon>Nocardiaceae</taxon>
        <taxon>Nocardia</taxon>
    </lineage>
</organism>
<sequence length="77" mass="8196">MRAVVGPSDRVVVVGACPPAEDEQNAGQMAAFERRVVIGGAFPTRRAIGIPKRRRRTAASVFDSLVYAQAPAQDSAE</sequence>
<dbReference type="RefSeq" id="WP_167473815.1">
    <property type="nucleotide sequence ID" value="NZ_CP046172.1"/>
</dbReference>
<accession>A0A6G9YCK8</accession>
<dbReference type="Proteomes" id="UP000503540">
    <property type="component" value="Chromosome"/>
</dbReference>
<name>A0A6G9YCK8_9NOCA</name>